<dbReference type="Proteomes" id="UP000243807">
    <property type="component" value="Chromosome"/>
</dbReference>
<sequence length="110" mass="11836">MPGTLRIDSLAAVSSIEHCPVDAALGGFDRCGFGADGVTGRCGDEDRRQEACALLAGQPYSVFGNGSRHRAAAGWYQYALRHVCWHCPWRQIAERCVGRGGEDLGLRGKS</sequence>
<keyword evidence="2" id="KW-1185">Reference proteome</keyword>
<name>A0A1P8UEQ4_9GAMM</name>
<gene>
    <name evidence="1" type="ORF">BW247_03830</name>
</gene>
<dbReference type="KEGG" id="afy:BW247_03830"/>
<dbReference type="EMBL" id="CP019434">
    <property type="protein sequence ID" value="APZ42325.1"/>
    <property type="molecule type" value="Genomic_DNA"/>
</dbReference>
<evidence type="ECO:0000313" key="1">
    <source>
        <dbReference type="EMBL" id="APZ42325.1"/>
    </source>
</evidence>
<evidence type="ECO:0000313" key="2">
    <source>
        <dbReference type="Proteomes" id="UP000243807"/>
    </source>
</evidence>
<organism evidence="1 2">
    <name type="scientific">Acidihalobacter ferrooxydans</name>
    <dbReference type="NCBI Taxonomy" id="1765967"/>
    <lineage>
        <taxon>Bacteria</taxon>
        <taxon>Pseudomonadati</taxon>
        <taxon>Pseudomonadota</taxon>
        <taxon>Gammaproteobacteria</taxon>
        <taxon>Chromatiales</taxon>
        <taxon>Ectothiorhodospiraceae</taxon>
        <taxon>Acidihalobacter</taxon>
    </lineage>
</organism>
<protein>
    <submittedName>
        <fullName evidence="1">Uncharacterized protein</fullName>
    </submittedName>
</protein>
<dbReference type="AlphaFoldDB" id="A0A1P8UEQ4"/>
<accession>A0A1P8UEQ4</accession>
<proteinExistence type="predicted"/>
<reference evidence="1 2" key="1">
    <citation type="submission" date="2017-01" db="EMBL/GenBank/DDBJ databases">
        <title>Draft sequence of Acidihalobacter ferrooxidans strain DSM 14175 (strain V8).</title>
        <authorList>
            <person name="Khaleque H.N."/>
            <person name="Ramsay J.P."/>
            <person name="Murphy R.J.T."/>
            <person name="Kaksonen A.H."/>
            <person name="Boxall N.J."/>
            <person name="Watkin E.L.J."/>
        </authorList>
    </citation>
    <scope>NUCLEOTIDE SEQUENCE [LARGE SCALE GENOMIC DNA]</scope>
    <source>
        <strain evidence="1 2">V8</strain>
    </source>
</reference>